<sequence>MTLNVSEQAQPQASKALSGTQKAPLFRWNGIQDDEDAPLQEAFYAKCLDGIAIFGRCACKFSPLVRSWFERSPYSGVRGILYQRRIVSYRIDLRQAHPLYPQVKAAYETQEAYSNSIVEDAEEWKHDTGKEVAA</sequence>
<dbReference type="Proteomes" id="UP001220702">
    <property type="component" value="Unassembled WGS sequence"/>
</dbReference>
<evidence type="ECO:0000313" key="1">
    <source>
        <dbReference type="EMBL" id="MDC6408703.1"/>
    </source>
</evidence>
<gene>
    <name evidence="1" type="ORF">LOK82_08710</name>
</gene>
<reference evidence="1" key="2">
    <citation type="journal article" date="2023" name="Commun. Biol.">
        <title>Suspicions of two bridgehead invasions of Xylella fastidiosa subsp. multiplex in France.</title>
        <authorList>
            <person name="Dupas E."/>
            <person name="Durand K."/>
            <person name="Rieux A."/>
            <person name="Briand M."/>
            <person name="Pruvost O."/>
            <person name="Cunty A."/>
            <person name="Denance N."/>
            <person name="Donnadieu C."/>
            <person name="Legendre B."/>
            <person name="Lopez-Roques C."/>
            <person name="Cesbron S."/>
            <person name="Ravigne V."/>
            <person name="Jacques M.A."/>
        </authorList>
    </citation>
    <scope>NUCLEOTIDE SEQUENCE</scope>
    <source>
        <strain evidence="1">CFBP8070</strain>
    </source>
</reference>
<name>A0AAW6HVR0_XYLFS</name>
<evidence type="ECO:0000313" key="2">
    <source>
        <dbReference type="Proteomes" id="UP001220702"/>
    </source>
</evidence>
<reference evidence="1" key="1">
    <citation type="submission" date="2021-11" db="EMBL/GenBank/DDBJ databases">
        <authorList>
            <person name="Denance N."/>
            <person name="Briand M."/>
            <person name="Dupas E."/>
            <person name="Durand K."/>
            <person name="Legendre B."/>
            <person name="Cunty A."/>
            <person name="Donnadieu C."/>
            <person name="Lopez Roques C."/>
            <person name="Cesbron S."/>
            <person name="Jacques M.A."/>
        </authorList>
    </citation>
    <scope>NUCLEOTIDE SEQUENCE</scope>
    <source>
        <strain evidence="1">CFBP8070</strain>
    </source>
</reference>
<accession>A0AAW6HVR0</accession>
<comment type="caution">
    <text evidence="1">The sequence shown here is derived from an EMBL/GenBank/DDBJ whole genome shotgun (WGS) entry which is preliminary data.</text>
</comment>
<organism evidence="1 2">
    <name type="scientific">Xylella fastidiosa subsp. multiplex</name>
    <dbReference type="NCBI Taxonomy" id="644357"/>
    <lineage>
        <taxon>Bacteria</taxon>
        <taxon>Pseudomonadati</taxon>
        <taxon>Pseudomonadota</taxon>
        <taxon>Gammaproteobacteria</taxon>
        <taxon>Lysobacterales</taxon>
        <taxon>Lysobacteraceae</taxon>
        <taxon>Xylella</taxon>
    </lineage>
</organism>
<dbReference type="AlphaFoldDB" id="A0AAW6HVR0"/>
<dbReference type="RefSeq" id="WP_154414983.1">
    <property type="nucleotide sequence ID" value="NZ_CP090511.1"/>
</dbReference>
<dbReference type="EMBL" id="JAJKGN010000001">
    <property type="protein sequence ID" value="MDC6408703.1"/>
    <property type="molecule type" value="Genomic_DNA"/>
</dbReference>
<proteinExistence type="predicted"/>
<protein>
    <submittedName>
        <fullName evidence="1">Uncharacterized protein</fullName>
    </submittedName>
</protein>